<dbReference type="Gene3D" id="6.20.430.10">
    <property type="match status" value="1"/>
</dbReference>
<evidence type="ECO:0000256" key="10">
    <source>
        <dbReference type="ARBA" id="ARBA00023163"/>
    </source>
</evidence>
<protein>
    <submittedName>
        <fullName evidence="16">Transcriptional coactivator YAP1 isoform X10</fullName>
    </submittedName>
</protein>
<dbReference type="GeneID" id="103111440"/>
<evidence type="ECO:0000256" key="8">
    <source>
        <dbReference type="ARBA" id="ARBA00023015"/>
    </source>
</evidence>
<dbReference type="PANTHER" id="PTHR17616:SF9">
    <property type="entry name" value="TRANSCRIPTIONAL COACTIVATOR YAP1"/>
    <property type="match status" value="1"/>
</dbReference>
<evidence type="ECO:0000256" key="12">
    <source>
        <dbReference type="ARBA" id="ARBA00038057"/>
    </source>
</evidence>
<dbReference type="Gene3D" id="2.20.70.10">
    <property type="match status" value="1"/>
</dbReference>
<feature type="compositionally biased region" description="Polar residues" evidence="13">
    <location>
        <begin position="313"/>
        <end position="349"/>
    </location>
</feature>
<evidence type="ECO:0000256" key="3">
    <source>
        <dbReference type="ARBA" id="ARBA00004496"/>
    </source>
</evidence>
<feature type="region of interest" description="Disordered" evidence="13">
    <location>
        <begin position="230"/>
        <end position="265"/>
    </location>
</feature>
<dbReference type="PROSITE" id="PS01159">
    <property type="entry name" value="WW_DOMAIN_1"/>
    <property type="match status" value="1"/>
</dbReference>
<evidence type="ECO:0000313" key="16">
    <source>
        <dbReference type="RefSeq" id="XP_060035724.1"/>
    </source>
</evidence>
<dbReference type="InterPro" id="IPR001202">
    <property type="entry name" value="WW_dom"/>
</dbReference>
<feature type="compositionally biased region" description="Pro residues" evidence="13">
    <location>
        <begin position="1"/>
        <end position="45"/>
    </location>
</feature>
<comment type="subcellular location">
    <subcellularLocation>
        <location evidence="2">Cell junction</location>
        <location evidence="2">Tight junction</location>
    </subcellularLocation>
    <subcellularLocation>
        <location evidence="3">Cytoplasm</location>
    </subcellularLocation>
    <subcellularLocation>
        <location evidence="1">Nucleus</location>
    </subcellularLocation>
</comment>
<keyword evidence="15" id="KW-1185">Reference proteome</keyword>
<evidence type="ECO:0000313" key="15">
    <source>
        <dbReference type="Proteomes" id="UP001652624"/>
    </source>
</evidence>
<evidence type="ECO:0000256" key="11">
    <source>
        <dbReference type="ARBA" id="ARBA00023242"/>
    </source>
</evidence>
<proteinExistence type="inferred from homology"/>
<dbReference type="InterPro" id="IPR036020">
    <property type="entry name" value="WW_dom_sf"/>
</dbReference>
<dbReference type="InterPro" id="IPR051583">
    <property type="entry name" value="YAP1"/>
</dbReference>
<keyword evidence="5" id="KW-0963">Cytoplasm</keyword>
<name>A0ABM3WGM6_ERIEU</name>
<dbReference type="PANTHER" id="PTHR17616">
    <property type="entry name" value="YES-ASSOCIATED PROTEIN YAP1 FAMILY MEMBER"/>
    <property type="match status" value="1"/>
</dbReference>
<dbReference type="SMART" id="SM00456">
    <property type="entry name" value="WW"/>
    <property type="match status" value="1"/>
</dbReference>
<organism evidence="15 16">
    <name type="scientific">Erinaceus europaeus</name>
    <name type="common">Western European hedgehog</name>
    <dbReference type="NCBI Taxonomy" id="9365"/>
    <lineage>
        <taxon>Eukaryota</taxon>
        <taxon>Metazoa</taxon>
        <taxon>Chordata</taxon>
        <taxon>Craniata</taxon>
        <taxon>Vertebrata</taxon>
        <taxon>Euteleostomi</taxon>
        <taxon>Mammalia</taxon>
        <taxon>Eutheria</taxon>
        <taxon>Laurasiatheria</taxon>
        <taxon>Eulipotyphla</taxon>
        <taxon>Erinaceidae</taxon>
        <taxon>Erinaceinae</taxon>
        <taxon>Erinaceus</taxon>
    </lineage>
</organism>
<dbReference type="Proteomes" id="UP001652624">
    <property type="component" value="Chromosome 20"/>
</dbReference>
<dbReference type="Pfam" id="PF15238">
    <property type="entry name" value="TEADIR3"/>
    <property type="match status" value="1"/>
</dbReference>
<evidence type="ECO:0000256" key="1">
    <source>
        <dbReference type="ARBA" id="ARBA00004123"/>
    </source>
</evidence>
<keyword evidence="10" id="KW-0804">Transcription</keyword>
<evidence type="ECO:0000256" key="4">
    <source>
        <dbReference type="ARBA" id="ARBA00022427"/>
    </source>
</evidence>
<evidence type="ECO:0000256" key="9">
    <source>
        <dbReference type="ARBA" id="ARBA00023159"/>
    </source>
</evidence>
<reference evidence="16" key="1">
    <citation type="submission" date="2025-08" db="UniProtKB">
        <authorList>
            <consortium name="RefSeq"/>
        </authorList>
    </citation>
    <scope>IDENTIFICATION</scope>
</reference>
<dbReference type="PROSITE" id="PS50020">
    <property type="entry name" value="WW_DOMAIN_2"/>
    <property type="match status" value="1"/>
</dbReference>
<evidence type="ECO:0000256" key="6">
    <source>
        <dbReference type="ARBA" id="ARBA00022491"/>
    </source>
</evidence>
<evidence type="ECO:0000256" key="2">
    <source>
        <dbReference type="ARBA" id="ARBA00004435"/>
    </source>
</evidence>
<dbReference type="CDD" id="cd00201">
    <property type="entry name" value="WW"/>
    <property type="match status" value="1"/>
</dbReference>
<sequence>MDPGPPPAAQGPGQPPAQPPPGQGPPAGPAQPAPPGASAAPPAPPAGHQIVHVRGDSETDLEALFNAVMNPKTANVPQTVPMRLRKLPDSFFKPPEPKSHSRQASTDAGTAGALTPQHVRAHSSPASLQLGAVSPGTLTPTGVVSGPAAASPAQHLRQSSFEIPDDVPLPAGWEMAKTSSGQRYFLNHIDQTTTWQDPRKAMLSQINVTAPTSPPVPQNMMNSVSAMNQRISQSAPVKQPPPLAPQSPQGGVIGGSGSNQQQQMRLQQLQMEKERLRLKQQELLRQGMRNINPSTANSPKCQELALRSQLPTLEQDGGTQNPVSSPGMSQELRTMTTNSSDPFLNSGTYHSREESTDSGLSMSSYSVPRTPDDFLNSVDEMDTGDTINQSTLPSQQNRFPDYLEAIPGTNVDLGTLEGEGMNIEGEELMPSLQEALSSDILNDMESVLAATKLDKESFLTWL</sequence>
<feature type="region of interest" description="Disordered" evidence="13">
    <location>
        <begin position="313"/>
        <end position="365"/>
    </location>
</feature>
<keyword evidence="4" id="KW-0796">Tight junction</keyword>
<evidence type="ECO:0000256" key="7">
    <source>
        <dbReference type="ARBA" id="ARBA00022949"/>
    </source>
</evidence>
<dbReference type="InterPro" id="IPR053819">
    <property type="entry name" value="TEADIR3_omega_loop"/>
</dbReference>
<evidence type="ECO:0000259" key="14">
    <source>
        <dbReference type="PROSITE" id="PS50020"/>
    </source>
</evidence>
<comment type="similarity">
    <text evidence="12">Belongs to the YAP1 family.</text>
</comment>
<accession>A0ABM3WGM6</accession>
<keyword evidence="11" id="KW-0539">Nucleus</keyword>
<feature type="domain" description="WW" evidence="14">
    <location>
        <begin position="167"/>
        <end position="200"/>
    </location>
</feature>
<evidence type="ECO:0000256" key="5">
    <source>
        <dbReference type="ARBA" id="ARBA00022490"/>
    </source>
</evidence>
<keyword evidence="9" id="KW-0010">Activator</keyword>
<dbReference type="RefSeq" id="XP_060035724.1">
    <property type="nucleotide sequence ID" value="XM_060179741.1"/>
</dbReference>
<gene>
    <name evidence="16" type="primary">YAP1</name>
</gene>
<dbReference type="SUPFAM" id="SSF51045">
    <property type="entry name" value="WW domain"/>
    <property type="match status" value="1"/>
</dbReference>
<keyword evidence="8" id="KW-0805">Transcription regulation</keyword>
<evidence type="ECO:0000256" key="13">
    <source>
        <dbReference type="SAM" id="MobiDB-lite"/>
    </source>
</evidence>
<keyword evidence="6" id="KW-0678">Repressor</keyword>
<dbReference type="Pfam" id="PF00397">
    <property type="entry name" value="WW"/>
    <property type="match status" value="1"/>
</dbReference>
<feature type="region of interest" description="Disordered" evidence="13">
    <location>
        <begin position="1"/>
        <end position="110"/>
    </location>
</feature>
<keyword evidence="7" id="KW-0965">Cell junction</keyword>